<dbReference type="KEGG" id="saqu:EJC51_43665"/>
<name>A0A3Q9C745_9ACTN</name>
<dbReference type="InterPro" id="IPR012808">
    <property type="entry name" value="CHP02453"/>
</dbReference>
<organism evidence="1 2">
    <name type="scientific">Streptomyces aquilus</name>
    <dbReference type="NCBI Taxonomy" id="2548456"/>
    <lineage>
        <taxon>Bacteria</taxon>
        <taxon>Bacillati</taxon>
        <taxon>Actinomycetota</taxon>
        <taxon>Actinomycetes</taxon>
        <taxon>Kitasatosporales</taxon>
        <taxon>Streptomycetaceae</taxon>
        <taxon>Streptomyces</taxon>
    </lineage>
</organism>
<accession>A0A3Q9C745</accession>
<dbReference type="RefSeq" id="WP_126276184.1">
    <property type="nucleotide sequence ID" value="NZ_CP034463.1"/>
</dbReference>
<dbReference type="Proteomes" id="UP000280197">
    <property type="component" value="Chromosome"/>
</dbReference>
<protein>
    <submittedName>
        <fullName evidence="1">DUF2461 family protein</fullName>
    </submittedName>
</protein>
<evidence type="ECO:0000313" key="1">
    <source>
        <dbReference type="EMBL" id="AZP22382.1"/>
    </source>
</evidence>
<sequence length="216" mass="24792">MPRQFAGWDESAFDVLLRLDGEPSQEVMRETRKDRERLVRQPMVSLLHDLAWEDPAFEDHSVWRYGKTPWWWQNQSAVARVARNIEIGLRFNLDGLRVQGAWWYADSEQISRFRAAVAAEASGRVLVDVVAELRGRGFEITGDLLKRVPREYPADHPRAALLRHRSLLAVRHLGSDERLHTPEVVDRVLATYGELRPLLTWLTTHVAACVPPAISD</sequence>
<dbReference type="AlphaFoldDB" id="A0A3Q9C745"/>
<reference evidence="1 2" key="1">
    <citation type="submission" date="2018-12" db="EMBL/GenBank/DDBJ databases">
        <authorList>
            <person name="Li K."/>
        </authorList>
    </citation>
    <scope>NUCLEOTIDE SEQUENCE [LARGE SCALE GENOMIC DNA]</scope>
    <source>
        <strain evidence="2">CR22</strain>
    </source>
</reference>
<proteinExistence type="predicted"/>
<keyword evidence="2" id="KW-1185">Reference proteome</keyword>
<evidence type="ECO:0000313" key="2">
    <source>
        <dbReference type="Proteomes" id="UP000280197"/>
    </source>
</evidence>
<gene>
    <name evidence="1" type="ORF">EJC51_43665</name>
</gene>
<dbReference type="EMBL" id="CP034463">
    <property type="protein sequence ID" value="AZP22382.1"/>
    <property type="molecule type" value="Genomic_DNA"/>
</dbReference>
<dbReference type="Pfam" id="PF09365">
    <property type="entry name" value="DUF2461"/>
    <property type="match status" value="1"/>
</dbReference>